<protein>
    <submittedName>
        <fullName evidence="2">Uncharacterized protein</fullName>
    </submittedName>
</protein>
<keyword evidence="1" id="KW-0472">Membrane</keyword>
<dbReference type="EMBL" id="MPUH01000504">
    <property type="protein sequence ID" value="OMJ78762.1"/>
    <property type="molecule type" value="Genomic_DNA"/>
</dbReference>
<evidence type="ECO:0000256" key="1">
    <source>
        <dbReference type="SAM" id="Phobius"/>
    </source>
</evidence>
<evidence type="ECO:0000313" key="2">
    <source>
        <dbReference type="EMBL" id="OMJ78762.1"/>
    </source>
</evidence>
<evidence type="ECO:0000313" key="3">
    <source>
        <dbReference type="Proteomes" id="UP000187209"/>
    </source>
</evidence>
<comment type="caution">
    <text evidence="2">The sequence shown here is derived from an EMBL/GenBank/DDBJ whole genome shotgun (WGS) entry which is preliminary data.</text>
</comment>
<keyword evidence="3" id="KW-1185">Reference proteome</keyword>
<gene>
    <name evidence="2" type="ORF">SteCoe_21335</name>
</gene>
<sequence length="224" mass="26696">MIPISEQGKKKSPISRYNLVIKQYNDLINRQETITLQKSHNDFLYKKLYIFHTNYLPILILCYFAPYLSLITLICNIYFIIIHEFALNTYRTNQKKIENPLKHMIYEPQLCNRLNSSYLYYEIHKSNLPMFKFDKNTEDKILRRNEGFEKEKLRFMVYNNEFIAGYYLISEYRVKGFLHLVFNAVLLIGMHALVYSPILCLSFISPVDSLSKCWSAPRNFSNII</sequence>
<reference evidence="2 3" key="1">
    <citation type="submission" date="2016-11" db="EMBL/GenBank/DDBJ databases">
        <title>The macronuclear genome of Stentor coeruleus: a giant cell with tiny introns.</title>
        <authorList>
            <person name="Slabodnick M."/>
            <person name="Ruby J.G."/>
            <person name="Reiff S.B."/>
            <person name="Swart E.C."/>
            <person name="Gosai S."/>
            <person name="Prabakaran S."/>
            <person name="Witkowska E."/>
            <person name="Larue G.E."/>
            <person name="Fisher S."/>
            <person name="Freeman R.M."/>
            <person name="Gunawardena J."/>
            <person name="Chu W."/>
            <person name="Stover N.A."/>
            <person name="Gregory B.D."/>
            <person name="Nowacki M."/>
            <person name="Derisi J."/>
            <person name="Roy S.W."/>
            <person name="Marshall W.F."/>
            <person name="Sood P."/>
        </authorList>
    </citation>
    <scope>NUCLEOTIDE SEQUENCE [LARGE SCALE GENOMIC DNA]</scope>
    <source>
        <strain evidence="2">WM001</strain>
    </source>
</reference>
<organism evidence="2 3">
    <name type="scientific">Stentor coeruleus</name>
    <dbReference type="NCBI Taxonomy" id="5963"/>
    <lineage>
        <taxon>Eukaryota</taxon>
        <taxon>Sar</taxon>
        <taxon>Alveolata</taxon>
        <taxon>Ciliophora</taxon>
        <taxon>Postciliodesmatophora</taxon>
        <taxon>Heterotrichea</taxon>
        <taxon>Heterotrichida</taxon>
        <taxon>Stentoridae</taxon>
        <taxon>Stentor</taxon>
    </lineage>
</organism>
<proteinExistence type="predicted"/>
<name>A0A1R2BPN9_9CILI</name>
<feature type="transmembrane region" description="Helical" evidence="1">
    <location>
        <begin position="55"/>
        <end position="81"/>
    </location>
</feature>
<accession>A0A1R2BPN9</accession>
<dbReference type="Proteomes" id="UP000187209">
    <property type="component" value="Unassembled WGS sequence"/>
</dbReference>
<feature type="transmembrane region" description="Helical" evidence="1">
    <location>
        <begin position="180"/>
        <end position="204"/>
    </location>
</feature>
<keyword evidence="1" id="KW-1133">Transmembrane helix</keyword>
<dbReference type="OrthoDB" id="319477at2759"/>
<dbReference type="AlphaFoldDB" id="A0A1R2BPN9"/>
<keyword evidence="1" id="KW-0812">Transmembrane</keyword>